<comment type="subunit">
    <text evidence="9">Component of the nuclear pore complex (NPC).</text>
</comment>
<evidence type="ECO:0000256" key="4">
    <source>
        <dbReference type="ARBA" id="ARBA00022816"/>
    </source>
</evidence>
<dbReference type="OrthoDB" id="17644at2759"/>
<evidence type="ECO:0000256" key="8">
    <source>
        <dbReference type="ARBA" id="ARBA00023242"/>
    </source>
</evidence>
<dbReference type="PANTHER" id="PTHR13373">
    <property type="entry name" value="FROUNT PROTEIN-RELATED"/>
    <property type="match status" value="1"/>
</dbReference>
<dbReference type="GO" id="GO:0017056">
    <property type="term" value="F:structural constituent of nuclear pore"/>
    <property type="evidence" value="ECO:0007669"/>
    <property type="project" value="TreeGrafter"/>
</dbReference>
<keyword evidence="9" id="KW-0472">Membrane</keyword>
<dbReference type="EMBL" id="KV429043">
    <property type="protein sequence ID" value="KZT72019.1"/>
    <property type="molecule type" value="Genomic_DNA"/>
</dbReference>
<evidence type="ECO:0000256" key="1">
    <source>
        <dbReference type="ARBA" id="ARBA00004567"/>
    </source>
</evidence>
<dbReference type="GO" id="GO:0031965">
    <property type="term" value="C:nuclear membrane"/>
    <property type="evidence" value="ECO:0007669"/>
    <property type="project" value="UniProtKB-UniRule"/>
</dbReference>
<keyword evidence="6 9" id="KW-0811">Translocation</keyword>
<dbReference type="GO" id="GO:0006406">
    <property type="term" value="P:mRNA export from nucleus"/>
    <property type="evidence" value="ECO:0007669"/>
    <property type="project" value="TreeGrafter"/>
</dbReference>
<evidence type="ECO:0000313" key="11">
    <source>
        <dbReference type="Proteomes" id="UP000076727"/>
    </source>
</evidence>
<keyword evidence="11" id="KW-1185">Reference proteome</keyword>
<sequence>MPVLLPPLFEQGRSDEFARSRKTLSLTASPRDDSVAVFASSNPDVRSSGENASPPSQRNVYLARAHDAPTSERRVFVTDTSIIFAAMQKLRSDAREREVDISEDDTCLRAMNKLSLDYINFCKECCLYCSRDTPPSEPLQFSAEHYRKLHTCFSLFSLLYVPEPGFESVPVGDELMEWLNVHYVEPTTEEGDQLSALERPWEDENFWPYLTRAIIRGLSRASAFFLDVLSGHSSPYLHDLSKHLIPLVTDHPRLHQFSAERDFAIAARRWRDKVKGVRLELDRVPEDAREDGFENWWDRLDDIVGILEGREDVVKHVCVELGGDWKEVCAVWCVFVSPRIRRVELPDIVSDLLDEMPPDPTNLEDVVLSALFLGKPSTALAEAARLDVWLAAHLADMMEPLDLINKEPDVSELTMREHYVVSYCEYMRTDPGLWRIIVDYLCTCGEIGQQMADEVLMRVPLQLDSPKDDTVETDEDRARIRSGTLAGVLKEVNASCYEHKREAVRRMVCRIAAQTFMKEREYGLAISYYVSAEDWTGLGHVVDRMLDVYIAHGPRQYAQSVAKIAPSLRTLRSESKANGVFIYRLMFAVRFAEFHHRRLNGDLQEAAFDIISMMREEIAPKSWWAVLLWDVVELLQNGDNMFFTSVDATMLLHRLEEIHIRSSQGSADEYLSILAKTTKTGGEAHALQRLQTVRLALARYYAKCAVIGVGGRTTVGAVH</sequence>
<protein>
    <recommendedName>
        <fullName evidence="9">Nuclear pore complex protein Nup85</fullName>
    </recommendedName>
</protein>
<evidence type="ECO:0000256" key="6">
    <source>
        <dbReference type="ARBA" id="ARBA00023010"/>
    </source>
</evidence>
<keyword evidence="7 9" id="KW-0906">Nuclear pore complex</keyword>
<comment type="similarity">
    <text evidence="2 9">Belongs to the nucleoporin Nup85 family.</text>
</comment>
<evidence type="ECO:0000256" key="5">
    <source>
        <dbReference type="ARBA" id="ARBA00022927"/>
    </source>
</evidence>
<proteinExistence type="inferred from homology"/>
<dbReference type="GO" id="GO:0006606">
    <property type="term" value="P:protein import into nucleus"/>
    <property type="evidence" value="ECO:0007669"/>
    <property type="project" value="TreeGrafter"/>
</dbReference>
<reference evidence="10 11" key="1">
    <citation type="journal article" date="2016" name="Mol. Biol. Evol.">
        <title>Comparative Genomics of Early-Diverging Mushroom-Forming Fungi Provides Insights into the Origins of Lignocellulose Decay Capabilities.</title>
        <authorList>
            <person name="Nagy L.G."/>
            <person name="Riley R."/>
            <person name="Tritt A."/>
            <person name="Adam C."/>
            <person name="Daum C."/>
            <person name="Floudas D."/>
            <person name="Sun H."/>
            <person name="Yadav J.S."/>
            <person name="Pangilinan J."/>
            <person name="Larsson K.H."/>
            <person name="Matsuura K."/>
            <person name="Barry K."/>
            <person name="Labutti K."/>
            <person name="Kuo R."/>
            <person name="Ohm R.A."/>
            <person name="Bhattacharya S.S."/>
            <person name="Shirouzu T."/>
            <person name="Yoshinaga Y."/>
            <person name="Martin F.M."/>
            <person name="Grigoriev I.V."/>
            <person name="Hibbett D.S."/>
        </authorList>
    </citation>
    <scope>NUCLEOTIDE SEQUENCE [LARGE SCALE GENOMIC DNA]</scope>
    <source>
        <strain evidence="10 11">L-15889</strain>
    </source>
</reference>
<keyword evidence="3 9" id="KW-0813">Transport</keyword>
<dbReference type="STRING" id="1314783.A0A165SHW9"/>
<keyword evidence="5 9" id="KW-0653">Protein transport</keyword>
<dbReference type="Proteomes" id="UP000076727">
    <property type="component" value="Unassembled WGS sequence"/>
</dbReference>
<dbReference type="AlphaFoldDB" id="A0A165SHW9"/>
<dbReference type="GO" id="GO:0031080">
    <property type="term" value="C:nuclear pore outer ring"/>
    <property type="evidence" value="ECO:0007669"/>
    <property type="project" value="TreeGrafter"/>
</dbReference>
<accession>A0A165SHW9</accession>
<comment type="function">
    <text evidence="9">Functions as a component of the nuclear pore complex (NPC).</text>
</comment>
<evidence type="ECO:0000256" key="3">
    <source>
        <dbReference type="ARBA" id="ARBA00022448"/>
    </source>
</evidence>
<gene>
    <name evidence="10" type="ORF">DAEQUDRAFT_723669</name>
</gene>
<dbReference type="PANTHER" id="PTHR13373:SF21">
    <property type="entry name" value="NUCLEAR PORE COMPLEX PROTEIN NUP85"/>
    <property type="match status" value="1"/>
</dbReference>
<name>A0A165SHW9_9APHY</name>
<evidence type="ECO:0000256" key="7">
    <source>
        <dbReference type="ARBA" id="ARBA00023132"/>
    </source>
</evidence>
<organism evidence="10 11">
    <name type="scientific">Daedalea quercina L-15889</name>
    <dbReference type="NCBI Taxonomy" id="1314783"/>
    <lineage>
        <taxon>Eukaryota</taxon>
        <taxon>Fungi</taxon>
        <taxon>Dikarya</taxon>
        <taxon>Basidiomycota</taxon>
        <taxon>Agaricomycotina</taxon>
        <taxon>Agaricomycetes</taxon>
        <taxon>Polyporales</taxon>
        <taxon>Fomitopsis</taxon>
    </lineage>
</organism>
<dbReference type="Pfam" id="PF07575">
    <property type="entry name" value="Nucleopor_Nup85"/>
    <property type="match status" value="2"/>
</dbReference>
<evidence type="ECO:0000256" key="9">
    <source>
        <dbReference type="RuleBase" id="RU365073"/>
    </source>
</evidence>
<dbReference type="GO" id="GO:0045893">
    <property type="term" value="P:positive regulation of DNA-templated transcription"/>
    <property type="evidence" value="ECO:0007669"/>
    <property type="project" value="TreeGrafter"/>
</dbReference>
<keyword evidence="4 9" id="KW-0509">mRNA transport</keyword>
<keyword evidence="8 9" id="KW-0539">Nucleus</keyword>
<comment type="subcellular location">
    <subcellularLocation>
        <location evidence="1 9">Nucleus</location>
        <location evidence="1 9">Nuclear pore complex</location>
    </subcellularLocation>
</comment>
<evidence type="ECO:0000313" key="10">
    <source>
        <dbReference type="EMBL" id="KZT72019.1"/>
    </source>
</evidence>
<dbReference type="InterPro" id="IPR011502">
    <property type="entry name" value="Nucleoporin_Nup85"/>
</dbReference>
<evidence type="ECO:0000256" key="2">
    <source>
        <dbReference type="ARBA" id="ARBA00005573"/>
    </source>
</evidence>